<organism evidence="2 3">
    <name type="scientific">Senegalimassilia anaerobia</name>
    <dbReference type="NCBI Taxonomy" id="1473216"/>
    <lineage>
        <taxon>Bacteria</taxon>
        <taxon>Bacillati</taxon>
        <taxon>Actinomycetota</taxon>
        <taxon>Coriobacteriia</taxon>
        <taxon>Coriobacteriales</taxon>
        <taxon>Coriobacteriaceae</taxon>
        <taxon>Senegalimassilia</taxon>
    </lineage>
</organism>
<dbReference type="Gene3D" id="1.20.58.220">
    <property type="entry name" value="Phosphate transport system protein phou homolog 2, domain 2"/>
    <property type="match status" value="1"/>
</dbReference>
<name>A0A369LC99_9ACTN</name>
<dbReference type="EMBL" id="PPTP01000003">
    <property type="protein sequence ID" value="RDB56297.1"/>
    <property type="molecule type" value="Genomic_DNA"/>
</dbReference>
<dbReference type="AlphaFoldDB" id="A0A369LC99"/>
<dbReference type="PANTHER" id="PTHR42930">
    <property type="entry name" value="PHOSPHATE-SPECIFIC TRANSPORT SYSTEM ACCESSORY PROTEIN PHOU"/>
    <property type="match status" value="1"/>
</dbReference>
<reference evidence="2 3" key="1">
    <citation type="journal article" date="2018" name="Elife">
        <title>Discovery and characterization of a prevalent human gut bacterial enzyme sufficient for the inactivation of a family of plant toxins.</title>
        <authorList>
            <person name="Koppel N."/>
            <person name="Bisanz J.E."/>
            <person name="Pandelia M.E."/>
            <person name="Turnbaugh P.J."/>
            <person name="Balskus E.P."/>
        </authorList>
    </citation>
    <scope>NUCLEOTIDE SEQUENCE [LARGE SCALE GENOMIC DNA]</scope>
    <source>
        <strain evidence="3">anaerobia AP69FAA</strain>
    </source>
</reference>
<dbReference type="InterPro" id="IPR026022">
    <property type="entry name" value="PhoU_dom"/>
</dbReference>
<dbReference type="GO" id="GO:0030643">
    <property type="term" value="P:intracellular phosphate ion homeostasis"/>
    <property type="evidence" value="ECO:0007669"/>
    <property type="project" value="InterPro"/>
</dbReference>
<feature type="domain" description="PhoU" evidence="1">
    <location>
        <begin position="30"/>
        <end position="101"/>
    </location>
</feature>
<dbReference type="GO" id="GO:0045936">
    <property type="term" value="P:negative regulation of phosphate metabolic process"/>
    <property type="evidence" value="ECO:0007669"/>
    <property type="project" value="InterPro"/>
</dbReference>
<comment type="caution">
    <text evidence="2">The sequence shown here is derived from an EMBL/GenBank/DDBJ whole genome shotgun (WGS) entry which is preliminary data.</text>
</comment>
<dbReference type="PANTHER" id="PTHR42930:SF3">
    <property type="entry name" value="PHOSPHATE-SPECIFIC TRANSPORT SYSTEM ACCESSORY PROTEIN PHOU"/>
    <property type="match status" value="1"/>
</dbReference>
<dbReference type="InterPro" id="IPR028366">
    <property type="entry name" value="PhoU"/>
</dbReference>
<dbReference type="SUPFAM" id="SSF109755">
    <property type="entry name" value="PhoU-like"/>
    <property type="match status" value="1"/>
</dbReference>
<dbReference type="Pfam" id="PF01895">
    <property type="entry name" value="PhoU"/>
    <property type="match status" value="2"/>
</dbReference>
<dbReference type="OrthoDB" id="9814256at2"/>
<dbReference type="STRING" id="1034345.GCA_000236865_00553"/>
<evidence type="ECO:0000313" key="3">
    <source>
        <dbReference type="Proteomes" id="UP000253792"/>
    </source>
</evidence>
<gene>
    <name evidence="2" type="ORF">C1880_05020</name>
</gene>
<evidence type="ECO:0000313" key="2">
    <source>
        <dbReference type="EMBL" id="RDB56297.1"/>
    </source>
</evidence>
<dbReference type="InterPro" id="IPR038078">
    <property type="entry name" value="PhoU-like_sf"/>
</dbReference>
<evidence type="ECO:0000259" key="1">
    <source>
        <dbReference type="Pfam" id="PF01895"/>
    </source>
</evidence>
<dbReference type="Proteomes" id="UP000253792">
    <property type="component" value="Unassembled WGS sequence"/>
</dbReference>
<sequence length="227" mass="24834">MMKTRTRYINKLEELGALVNQLSEKTVLDVRAAGRALAGDADAAESVLSGSKAARRLREAIEDGCLDIMLMQQPLVADDLREVTGAFRLVSDLAHIDEMTRDVAYLSQQLTPKAVSHLQSEFADAADKVSKMVSLAAKAFSQADAALAQRVFAMDDGVDELYDRCEQVVVDLIRSETQGASHLPELLMVAKYFERMGDDAERIASWAVFRATGEHALNSAGKENAEE</sequence>
<keyword evidence="3" id="KW-1185">Reference proteome</keyword>
<feature type="domain" description="PhoU" evidence="1">
    <location>
        <begin position="125"/>
        <end position="207"/>
    </location>
</feature>
<proteinExistence type="predicted"/>
<protein>
    <submittedName>
        <fullName evidence="2">Phosphate transport system regulatory protein PhoU</fullName>
    </submittedName>
</protein>
<accession>A0A369LC99</accession>